<feature type="transmembrane region" description="Helical" evidence="10">
    <location>
        <begin position="71"/>
        <end position="93"/>
    </location>
</feature>
<keyword evidence="7 10" id="KW-0472">Membrane</keyword>
<dbReference type="GO" id="GO:0016020">
    <property type="term" value="C:membrane"/>
    <property type="evidence" value="ECO:0007669"/>
    <property type="project" value="InterPro"/>
</dbReference>
<dbReference type="Proteomes" id="UP001318040">
    <property type="component" value="Chromosome 49"/>
</dbReference>
<keyword evidence="6 10" id="KW-1133">Transmembrane helix</keyword>
<evidence type="ECO:0000256" key="3">
    <source>
        <dbReference type="ARBA" id="ARBA00012347"/>
    </source>
</evidence>
<evidence type="ECO:0000313" key="15">
    <source>
        <dbReference type="RefSeq" id="XP_032828572.1"/>
    </source>
</evidence>
<comment type="catalytic activity">
    <reaction evidence="1">
        <text>Cleaves several transcription factors that are type-2 transmembrane proteins within membrane-spanning domains. Known substrates include sterol regulatory element-binding protein (SREBP) -1, SREBP-2 and forms of the transcriptional activator ATF6. SREBP-2 is cleaved at the site 477-DRSRILL-|-CVLTFLCLSFNPLTSLLQWGGA-505. The residues Asn-Pro, 11 residues distal to the site of cleavage in the membrane-spanning domain, are important for cleavage by S2P endopeptidase. Replacement of either of these residues does not prevent cleavage, but there is no cleavage if both of these residues are replaced.</text>
        <dbReference type="EC" id="3.4.24.85"/>
    </reaction>
</comment>
<reference evidence="14 15" key="1">
    <citation type="submission" date="2025-04" db="UniProtKB">
        <authorList>
            <consortium name="RefSeq"/>
        </authorList>
    </citation>
    <scope>IDENTIFICATION</scope>
    <source>
        <tissue evidence="14 15">Sperm</tissue>
    </source>
</reference>
<feature type="transmembrane region" description="Helical" evidence="10">
    <location>
        <begin position="487"/>
        <end position="511"/>
    </location>
</feature>
<evidence type="ECO:0000259" key="12">
    <source>
        <dbReference type="Pfam" id="PF02163"/>
    </source>
</evidence>
<dbReference type="AlphaFoldDB" id="A0AAJ7U5B7"/>
<dbReference type="InterPro" id="IPR001193">
    <property type="entry name" value="MBTPS2"/>
</dbReference>
<evidence type="ECO:0000256" key="5">
    <source>
        <dbReference type="ARBA" id="ARBA00022692"/>
    </source>
</evidence>
<dbReference type="GeneID" id="116952938"/>
<evidence type="ECO:0000256" key="8">
    <source>
        <dbReference type="ARBA" id="ARBA00032658"/>
    </source>
</evidence>
<feature type="transmembrane region" description="Helical" evidence="10">
    <location>
        <begin position="164"/>
        <end position="182"/>
    </location>
</feature>
<feature type="domain" description="Peptidase M50" evidence="12">
    <location>
        <begin position="137"/>
        <end position="499"/>
    </location>
</feature>
<organism evidence="13 15">
    <name type="scientific">Petromyzon marinus</name>
    <name type="common">Sea lamprey</name>
    <dbReference type="NCBI Taxonomy" id="7757"/>
    <lineage>
        <taxon>Eukaryota</taxon>
        <taxon>Metazoa</taxon>
        <taxon>Chordata</taxon>
        <taxon>Craniata</taxon>
        <taxon>Vertebrata</taxon>
        <taxon>Cyclostomata</taxon>
        <taxon>Hyperoartia</taxon>
        <taxon>Petromyzontiformes</taxon>
        <taxon>Petromyzontidae</taxon>
        <taxon>Petromyzon</taxon>
    </lineage>
</organism>
<feature type="transmembrane region" description="Helical" evidence="10">
    <location>
        <begin position="203"/>
        <end position="228"/>
    </location>
</feature>
<name>A0AAJ7U5B7_PETMA</name>
<dbReference type="GO" id="GO:1905897">
    <property type="term" value="P:regulation of response to endoplasmic reticulum stress"/>
    <property type="evidence" value="ECO:0007669"/>
    <property type="project" value="TreeGrafter"/>
</dbReference>
<dbReference type="InterPro" id="IPR008915">
    <property type="entry name" value="Peptidase_M50"/>
</dbReference>
<feature type="signal peptide" evidence="11">
    <location>
        <begin position="1"/>
        <end position="19"/>
    </location>
</feature>
<accession>A0AAJ7U5B7</accession>
<keyword evidence="14 15" id="KW-0645">Protease</keyword>
<sequence>MAFATSALVLLTFWALVSALDALIRASWLGTRYEHWMTTHSVAVSPGHVRWTSTILNRAFLRAGHWRPRLLHIWFTAGLVFGLAGMVLSVVLLTSNLASMLRLLLFPAAAQQQQQQQQQVLQVIVPGVNLPLSQASYFFLAVLLSGVVHEFGHAVAAVKEQVRVNGFGCFLFVLYPGAFVELHTPHLQLASPSQQLRIFCAGVWHNFVLVVVAALALLLMPWALALFYRTGAGALVTAVVEDSGVGGGLGLRVGDVVTTVGECSVAGAARWAGCLVEEAARPPQGFCLSSAGLHLLLLQRPASVYRREDGSVECCRNGSETDLCFSYSYSSSNAKDYTTKYACLSVRRVLGESRACGSNADCRGAAAAAAAAAGGEGGGGGDAGALCVCPALGNGTRLLRVVHAPRPHTLYVGHPLQPLYSVTMSDYVPRFTFLSIHLPPMLETFCKYLVSLSGALALVNSVPCFALDGQWILTALLELVLTGHERVASLVLLGGTALLAGNVCLGMWTLVVGQM</sequence>
<dbReference type="Pfam" id="PF02163">
    <property type="entry name" value="Peptidase_M50"/>
    <property type="match status" value="1"/>
</dbReference>
<evidence type="ECO:0000256" key="11">
    <source>
        <dbReference type="SAM" id="SignalP"/>
    </source>
</evidence>
<dbReference type="KEGG" id="pmrn:116952938"/>
<evidence type="ECO:0000256" key="10">
    <source>
        <dbReference type="SAM" id="Phobius"/>
    </source>
</evidence>
<dbReference type="PRINTS" id="PR01000">
    <property type="entry name" value="SREBPS2PTASE"/>
</dbReference>
<feature type="chain" id="PRO_5044709446" description="Membrane-bound transcription factor site-2 protease" evidence="11">
    <location>
        <begin position="20"/>
        <end position="515"/>
    </location>
</feature>
<evidence type="ECO:0000256" key="1">
    <source>
        <dbReference type="ARBA" id="ARBA00001350"/>
    </source>
</evidence>
<keyword evidence="13" id="KW-1185">Reference proteome</keyword>
<gene>
    <name evidence="14 15" type="primary">MBTPS2</name>
</gene>
<evidence type="ECO:0000313" key="14">
    <source>
        <dbReference type="RefSeq" id="XP_032828571.1"/>
    </source>
</evidence>
<evidence type="ECO:0000256" key="6">
    <source>
        <dbReference type="ARBA" id="ARBA00022989"/>
    </source>
</evidence>
<keyword evidence="14 15" id="KW-0378">Hydrolase</keyword>
<evidence type="ECO:0000256" key="2">
    <source>
        <dbReference type="ARBA" id="ARBA00004127"/>
    </source>
</evidence>
<evidence type="ECO:0000256" key="7">
    <source>
        <dbReference type="ARBA" id="ARBA00023136"/>
    </source>
</evidence>
<dbReference type="CTD" id="51360"/>
<evidence type="ECO:0000256" key="9">
    <source>
        <dbReference type="ARBA" id="ARBA00045828"/>
    </source>
</evidence>
<dbReference type="GO" id="GO:0005737">
    <property type="term" value="C:cytoplasm"/>
    <property type="evidence" value="ECO:0007669"/>
    <property type="project" value="TreeGrafter"/>
</dbReference>
<dbReference type="EC" id="3.4.24.85" evidence="3"/>
<evidence type="ECO:0000313" key="13">
    <source>
        <dbReference type="Proteomes" id="UP001318040"/>
    </source>
</evidence>
<proteinExistence type="predicted"/>
<comment type="function">
    <text evidence="9">Zinc metalloprotease that mediates intramembrane proteolysis of proteins such as ATF6, ATF6B, SREBF1/SREBP1 and SREBF2/SREBP2. Catalyzes the second step in the proteolytic activation of the sterol regulatory element-binding proteins (SREBPs) SREBF1/SREBP1 and SREBF2/SREBP2: cleaves SREBPs within the first transmembrane segment, thereby releasing the N-terminal segment with a portion of the transmembrane segment attached. Mature N-terminal SREBP fragments shuttle to the nucleus and activate gene transcription. Also mediates the second step in the proteolytic activation of the cyclic AMP-dependent transcription factor ATF-6 (ATF6 and ATF6B). Involved in intramembrane proteolysis during bone formation. In astrocytes and osteoblasts, upon DNA damage and ER stress, mediates the second step of the regulated intramembrane proteolytic activation of the transcription factor CREB3L1, leading to the inhibition of cell-cycle progression.</text>
</comment>
<dbReference type="GO" id="GO:0012505">
    <property type="term" value="C:endomembrane system"/>
    <property type="evidence" value="ECO:0007669"/>
    <property type="project" value="UniProtKB-SubCell"/>
</dbReference>
<evidence type="ECO:0000256" key="4">
    <source>
        <dbReference type="ARBA" id="ARBA00014400"/>
    </source>
</evidence>
<dbReference type="PANTHER" id="PTHR13325:SF3">
    <property type="entry name" value="MEMBRANE-BOUND TRANSCRIPTION FACTOR SITE-2 PROTEASE"/>
    <property type="match status" value="1"/>
</dbReference>
<comment type="subcellular location">
    <subcellularLocation>
        <location evidence="2">Endomembrane system</location>
        <topology evidence="2">Multi-pass membrane protein</topology>
    </subcellularLocation>
</comment>
<dbReference type="RefSeq" id="XP_032828572.1">
    <property type="nucleotide sequence ID" value="XM_032972681.1"/>
</dbReference>
<dbReference type="GO" id="GO:0031293">
    <property type="term" value="P:membrane protein intracellular domain proteolysis"/>
    <property type="evidence" value="ECO:0007669"/>
    <property type="project" value="TreeGrafter"/>
</dbReference>
<keyword evidence="5 10" id="KW-0812">Transmembrane</keyword>
<dbReference type="GO" id="GO:0004222">
    <property type="term" value="F:metalloendopeptidase activity"/>
    <property type="evidence" value="ECO:0007669"/>
    <property type="project" value="InterPro"/>
</dbReference>
<dbReference type="RefSeq" id="XP_032828571.1">
    <property type="nucleotide sequence ID" value="XM_032972680.1"/>
</dbReference>
<dbReference type="PANTHER" id="PTHR13325">
    <property type="entry name" value="PROTEASE M50 MEMBRANE-BOUND TRANSCRIPTION FACTOR SITE 2 PROTEASE"/>
    <property type="match status" value="1"/>
</dbReference>
<protein>
    <recommendedName>
        <fullName evidence="4">Membrane-bound transcription factor site-2 protease</fullName>
        <ecNumber evidence="3">3.4.24.85</ecNumber>
    </recommendedName>
    <alternativeName>
        <fullName evidence="8">Endopeptidase S2P</fullName>
    </alternativeName>
</protein>
<feature type="transmembrane region" description="Helical" evidence="10">
    <location>
        <begin position="137"/>
        <end position="158"/>
    </location>
</feature>
<keyword evidence="11" id="KW-0732">Signal</keyword>